<sequence>MSPNTLSTVINARLGDAAMKDSSIIIKYLKDLCNAGKNKHVWRTQFDSCDQRQNQSIDNWLCELRDLSRKCEFEIGCCHLCETEGVLGRTVNGVTDNDVRIKLLEVGPNLSLDQAIVSVRTSEMSMLQAEQIHPGGSVQSIQTSAYKKAKSFKGTEVAAAATTKVNHGTSGATCDKCGFEIRPGGHNCPAKNDKCNKCDQIGHFKSVCPVKGKLSAIYVNRIASTKEDTVAISITPEEGPATQVLTLPDTGSTLDAIPPSIYGSHFGDVRLDAGTHAETATGNHIQSLGSFKASIKWTANDGSSRHIESTVHVLEELRKPVLSRSSQQQLGMIPVDYPHVRVHQITDTHRPSNEQRDSDLSKLMAAHPKVFDGVCREMDCEPVHLTLREGAIPV</sequence>
<accession>A0A8J2RS73</accession>
<dbReference type="PANTHER" id="PTHR33198">
    <property type="entry name" value="ANK_REP_REGION DOMAIN-CONTAINING PROTEIN-RELATED"/>
    <property type="match status" value="1"/>
</dbReference>
<evidence type="ECO:0000313" key="2">
    <source>
        <dbReference type="Proteomes" id="UP000789390"/>
    </source>
</evidence>
<name>A0A8J2RS73_9CRUS</name>
<dbReference type="OrthoDB" id="6377591at2759"/>
<protein>
    <recommendedName>
        <fullName evidence="3">CCHC-type domain-containing protein</fullName>
    </recommendedName>
</protein>
<gene>
    <name evidence="1" type="ORF">DGAL_LOCUS7731</name>
</gene>
<organism evidence="1 2">
    <name type="scientific">Daphnia galeata</name>
    <dbReference type="NCBI Taxonomy" id="27404"/>
    <lineage>
        <taxon>Eukaryota</taxon>
        <taxon>Metazoa</taxon>
        <taxon>Ecdysozoa</taxon>
        <taxon>Arthropoda</taxon>
        <taxon>Crustacea</taxon>
        <taxon>Branchiopoda</taxon>
        <taxon>Diplostraca</taxon>
        <taxon>Cladocera</taxon>
        <taxon>Anomopoda</taxon>
        <taxon>Daphniidae</taxon>
        <taxon>Daphnia</taxon>
    </lineage>
</organism>
<dbReference type="AlphaFoldDB" id="A0A8J2RS73"/>
<keyword evidence="2" id="KW-1185">Reference proteome</keyword>
<proteinExistence type="predicted"/>
<reference evidence="1" key="1">
    <citation type="submission" date="2021-11" db="EMBL/GenBank/DDBJ databases">
        <authorList>
            <person name="Schell T."/>
        </authorList>
    </citation>
    <scope>NUCLEOTIDE SEQUENCE</scope>
    <source>
        <strain evidence="1">M5</strain>
    </source>
</reference>
<dbReference type="PANTHER" id="PTHR33198:SF21">
    <property type="entry name" value="RETROTRANSPOSON GAG DOMAIN-CONTAINING PROTEIN"/>
    <property type="match status" value="1"/>
</dbReference>
<comment type="caution">
    <text evidence="1">The sequence shown here is derived from an EMBL/GenBank/DDBJ whole genome shotgun (WGS) entry which is preliminary data.</text>
</comment>
<evidence type="ECO:0008006" key="3">
    <source>
        <dbReference type="Google" id="ProtNLM"/>
    </source>
</evidence>
<evidence type="ECO:0000313" key="1">
    <source>
        <dbReference type="EMBL" id="CAH0104802.1"/>
    </source>
</evidence>
<dbReference type="EMBL" id="CAKKLH010000157">
    <property type="protein sequence ID" value="CAH0104802.1"/>
    <property type="molecule type" value="Genomic_DNA"/>
</dbReference>
<dbReference type="Proteomes" id="UP000789390">
    <property type="component" value="Unassembled WGS sequence"/>
</dbReference>